<dbReference type="SMART" id="SM00419">
    <property type="entry name" value="HTH_CRP"/>
    <property type="match status" value="1"/>
</dbReference>
<dbReference type="InterPro" id="IPR018490">
    <property type="entry name" value="cNMP-bd_dom_sf"/>
</dbReference>
<keyword evidence="3" id="KW-0804">Transcription</keyword>
<dbReference type="Proteomes" id="UP001223743">
    <property type="component" value="Unassembled WGS sequence"/>
</dbReference>
<dbReference type="InterPro" id="IPR036388">
    <property type="entry name" value="WH-like_DNA-bd_sf"/>
</dbReference>
<feature type="domain" description="Cyclic nucleotide-binding" evidence="4">
    <location>
        <begin position="16"/>
        <end position="119"/>
    </location>
</feature>
<dbReference type="InterPro" id="IPR012318">
    <property type="entry name" value="HTH_CRP"/>
</dbReference>
<evidence type="ECO:0000256" key="3">
    <source>
        <dbReference type="ARBA" id="ARBA00023163"/>
    </source>
</evidence>
<evidence type="ECO:0000313" key="7">
    <source>
        <dbReference type="Proteomes" id="UP001223743"/>
    </source>
</evidence>
<reference evidence="6 7" key="1">
    <citation type="submission" date="2023-07" db="EMBL/GenBank/DDBJ databases">
        <title>Genomic Encyclopedia of Type Strains, Phase IV (KMG-IV): sequencing the most valuable type-strain genomes for metagenomic binning, comparative biology and taxonomic classification.</title>
        <authorList>
            <person name="Goeker M."/>
        </authorList>
    </citation>
    <scope>NUCLEOTIDE SEQUENCE [LARGE SCALE GENOMIC DNA]</scope>
    <source>
        <strain evidence="6 7">B1-1</strain>
    </source>
</reference>
<keyword evidence="2" id="KW-0238">DNA-binding</keyword>
<feature type="domain" description="HTH crp-type" evidence="5">
    <location>
        <begin position="150"/>
        <end position="223"/>
    </location>
</feature>
<dbReference type="RefSeq" id="WP_266281200.1">
    <property type="nucleotide sequence ID" value="NZ_JAPKNF010000001.1"/>
</dbReference>
<dbReference type="EMBL" id="JAUSWJ010000001">
    <property type="protein sequence ID" value="MDQ0515262.1"/>
    <property type="molecule type" value="Genomic_DNA"/>
</dbReference>
<dbReference type="PROSITE" id="PS50042">
    <property type="entry name" value="CNMP_BINDING_3"/>
    <property type="match status" value="1"/>
</dbReference>
<sequence>MTTLDDARALAGRAAWLAEADPRFRRAVLEGCLMQHFEAQQVIYGVGDGPGGIHCLISGSVRVSVASAESGPFFGHLMRPGTWIGEGPLITRQPRLVGLSAGRRSEVLLLPLPTIQSLLEAHPAGWHAIAMLTFVNLQTAVLALNDLMIRDDTKRLAATLLRLSGHRFVSLAEAEPIELDMSQEDLATMANLARSTTLAILHRFVEAELIRLDYRHIVILEPERLRRMLVRD</sequence>
<dbReference type="Pfam" id="PF13545">
    <property type="entry name" value="HTH_Crp_2"/>
    <property type="match status" value="1"/>
</dbReference>
<keyword evidence="1" id="KW-0805">Transcription regulation</keyword>
<evidence type="ECO:0000259" key="4">
    <source>
        <dbReference type="PROSITE" id="PS50042"/>
    </source>
</evidence>
<dbReference type="Gene3D" id="2.60.120.10">
    <property type="entry name" value="Jelly Rolls"/>
    <property type="match status" value="1"/>
</dbReference>
<evidence type="ECO:0000313" key="6">
    <source>
        <dbReference type="EMBL" id="MDQ0515262.1"/>
    </source>
</evidence>
<name>A0ABU0M2T1_9HYPH</name>
<gene>
    <name evidence="6" type="ORF">QO015_000875</name>
</gene>
<accession>A0ABU0M2T1</accession>
<comment type="caution">
    <text evidence="6">The sequence shown here is derived from an EMBL/GenBank/DDBJ whole genome shotgun (WGS) entry which is preliminary data.</text>
</comment>
<keyword evidence="7" id="KW-1185">Reference proteome</keyword>
<dbReference type="SUPFAM" id="SSF46785">
    <property type="entry name" value="Winged helix' DNA-binding domain"/>
    <property type="match status" value="1"/>
</dbReference>
<dbReference type="InterPro" id="IPR036390">
    <property type="entry name" value="WH_DNA-bd_sf"/>
</dbReference>
<organism evidence="6 7">
    <name type="scientific">Kaistia geumhonensis</name>
    <dbReference type="NCBI Taxonomy" id="410839"/>
    <lineage>
        <taxon>Bacteria</taxon>
        <taxon>Pseudomonadati</taxon>
        <taxon>Pseudomonadota</taxon>
        <taxon>Alphaproteobacteria</taxon>
        <taxon>Hyphomicrobiales</taxon>
        <taxon>Kaistiaceae</taxon>
        <taxon>Kaistia</taxon>
    </lineage>
</organism>
<evidence type="ECO:0000256" key="2">
    <source>
        <dbReference type="ARBA" id="ARBA00023125"/>
    </source>
</evidence>
<evidence type="ECO:0000259" key="5">
    <source>
        <dbReference type="PROSITE" id="PS51063"/>
    </source>
</evidence>
<dbReference type="InterPro" id="IPR014710">
    <property type="entry name" value="RmlC-like_jellyroll"/>
</dbReference>
<protein>
    <submittedName>
        <fullName evidence="6">CRP-like cAMP-binding protein</fullName>
    </submittedName>
</protein>
<dbReference type="Pfam" id="PF00027">
    <property type="entry name" value="cNMP_binding"/>
    <property type="match status" value="1"/>
</dbReference>
<dbReference type="PROSITE" id="PS51063">
    <property type="entry name" value="HTH_CRP_2"/>
    <property type="match status" value="1"/>
</dbReference>
<evidence type="ECO:0000256" key="1">
    <source>
        <dbReference type="ARBA" id="ARBA00023015"/>
    </source>
</evidence>
<dbReference type="Gene3D" id="1.10.10.10">
    <property type="entry name" value="Winged helix-like DNA-binding domain superfamily/Winged helix DNA-binding domain"/>
    <property type="match status" value="1"/>
</dbReference>
<dbReference type="CDD" id="cd00038">
    <property type="entry name" value="CAP_ED"/>
    <property type="match status" value="1"/>
</dbReference>
<dbReference type="SUPFAM" id="SSF51206">
    <property type="entry name" value="cAMP-binding domain-like"/>
    <property type="match status" value="1"/>
</dbReference>
<proteinExistence type="predicted"/>
<dbReference type="InterPro" id="IPR000595">
    <property type="entry name" value="cNMP-bd_dom"/>
</dbReference>